<dbReference type="EC" id="3.4.14.-" evidence="4"/>
<dbReference type="PROSITE" id="PS51257">
    <property type="entry name" value="PROKAR_LIPOPROTEIN"/>
    <property type="match status" value="1"/>
</dbReference>
<accession>A0AA34TWQ6</accession>
<dbReference type="InterPro" id="IPR051601">
    <property type="entry name" value="Serine_prot/Carboxylest_S33"/>
</dbReference>
<evidence type="ECO:0000259" key="3">
    <source>
        <dbReference type="Pfam" id="PF00561"/>
    </source>
</evidence>
<dbReference type="PANTHER" id="PTHR43248">
    <property type="entry name" value="2-SUCCINYL-6-HYDROXY-2,4-CYCLOHEXADIENE-1-CARBOXYLATE SYNTHASE"/>
    <property type="match status" value="1"/>
</dbReference>
<evidence type="ECO:0000313" key="5">
    <source>
        <dbReference type="Proteomes" id="UP000194136"/>
    </source>
</evidence>
<keyword evidence="4" id="KW-0031">Aminopeptidase</keyword>
<dbReference type="RefSeq" id="WP_086051483.1">
    <property type="nucleotide sequence ID" value="NZ_CP017917.1"/>
</dbReference>
<protein>
    <submittedName>
        <fullName evidence="4">Tripeptidyl aminopeptidase</fullName>
        <ecNumber evidence="4">3.4.14.-</ecNumber>
    </submittedName>
</protein>
<sequence>MNRKLAVLVIATAIAGCGGGDEGSTPSVTGTSLVNLSTLSNVSVQLQTVQCNQLQLVDKNYVKPRTVDSCWLLEVPEDYMQPEGKKIKVAVAKTLSQGPKKGAFLHLNGGPGGMSIDWAQEIENDLSVLSANHDIYFVDQRGTGYSTPSLSCEFEDSGTAQQIKGCKDKYVNDGVDLSQYTNINNALDLLLLEMKLSEVKEIDGGWKLYGVSYGTRLAMTMAREEQKQIKAGYQASNTIQMMVLDGVFPIEMNGIKDMPWSNYEALDRILEVCARSTGYCDETKFKSDLNTKFAQIDEKYHDFFVNYLTTRSMRRDDSIPAAGKFNPVELVKLTKEEIETGLDALIALKANAYDSSNPSQFAAMGLANICAEEPVKQKYYTSYHKSRAKWGTDVQNVVDNSTHFGLTLEACQALGIELVSSSSYASMEKVDYPVLVLNGANDGITPPGLADVSAKKFSNMLSLTYDQGSHGILTDAQDWVPCLKNLILSSINEPENMLTLDTTCLNTSDFKYVADIDI</sequence>
<dbReference type="GO" id="GO:0004177">
    <property type="term" value="F:aminopeptidase activity"/>
    <property type="evidence" value="ECO:0007669"/>
    <property type="project" value="UniProtKB-KW"/>
</dbReference>
<dbReference type="Pfam" id="PF00561">
    <property type="entry name" value="Abhydrolase_1"/>
    <property type="match status" value="1"/>
</dbReference>
<keyword evidence="2 4" id="KW-0378">Hydrolase</keyword>
<organism evidence="4 5">
    <name type="scientific">Vibrio syngnathi</name>
    <dbReference type="NCBI Taxonomy" id="3034029"/>
    <lineage>
        <taxon>Bacteria</taxon>
        <taxon>Pseudomonadati</taxon>
        <taxon>Pseudomonadota</taxon>
        <taxon>Gammaproteobacteria</taxon>
        <taxon>Vibrionales</taxon>
        <taxon>Vibrionaceae</taxon>
        <taxon>Vibrio</taxon>
    </lineage>
</organism>
<keyword evidence="5" id="KW-1185">Reference proteome</keyword>
<dbReference type="KEGG" id="vsy:K08M4_43660"/>
<reference evidence="4 5" key="1">
    <citation type="submission" date="2016-10" db="EMBL/GenBank/DDBJ databases">
        <title>The High Quality Genome of Vibrio splendidus K08M4.</title>
        <authorList>
            <person name="Wendling C."/>
            <person name="Chibani C.M."/>
            <person name="Hertel R."/>
            <person name="Sproer C."/>
            <person name="Bunk B."/>
            <person name="Overmann J."/>
            <person name="Roth O."/>
            <person name="Liesegang H."/>
        </authorList>
    </citation>
    <scope>NUCLEOTIDE SEQUENCE [LARGE SCALE GENOMIC DNA]</scope>
    <source>
        <strain evidence="4 5">K08M4</strain>
    </source>
</reference>
<feature type="domain" description="AB hydrolase-1" evidence="3">
    <location>
        <begin position="103"/>
        <end position="473"/>
    </location>
</feature>
<keyword evidence="4" id="KW-0645">Protease</keyword>
<dbReference type="PRINTS" id="PR00793">
    <property type="entry name" value="PROAMNOPTASE"/>
</dbReference>
<dbReference type="InterPro" id="IPR029058">
    <property type="entry name" value="AB_hydrolase_fold"/>
</dbReference>
<evidence type="ECO:0000313" key="4">
    <source>
        <dbReference type="EMBL" id="ARP41018.1"/>
    </source>
</evidence>
<dbReference type="PANTHER" id="PTHR43248:SF25">
    <property type="entry name" value="AB HYDROLASE-1 DOMAIN-CONTAINING PROTEIN-RELATED"/>
    <property type="match status" value="1"/>
</dbReference>
<dbReference type="InterPro" id="IPR002410">
    <property type="entry name" value="Peptidase_S33"/>
</dbReference>
<proteinExistence type="inferred from homology"/>
<dbReference type="EMBL" id="CP017917">
    <property type="protein sequence ID" value="ARP41018.1"/>
    <property type="molecule type" value="Genomic_DNA"/>
</dbReference>
<gene>
    <name evidence="4" type="primary">tap</name>
    <name evidence="4" type="ORF">K08M4_43660</name>
</gene>
<name>A0AA34TWQ6_9VIBR</name>
<evidence type="ECO:0000256" key="1">
    <source>
        <dbReference type="ARBA" id="ARBA00010088"/>
    </source>
</evidence>
<evidence type="ECO:0000256" key="2">
    <source>
        <dbReference type="ARBA" id="ARBA00022801"/>
    </source>
</evidence>
<dbReference type="AlphaFoldDB" id="A0AA34TWQ6"/>
<dbReference type="InterPro" id="IPR000073">
    <property type="entry name" value="AB_hydrolase_1"/>
</dbReference>
<comment type="similarity">
    <text evidence="1">Belongs to the peptidase S33 family.</text>
</comment>
<dbReference type="SUPFAM" id="SSF53474">
    <property type="entry name" value="alpha/beta-Hydrolases"/>
    <property type="match status" value="1"/>
</dbReference>
<dbReference type="GO" id="GO:0006508">
    <property type="term" value="P:proteolysis"/>
    <property type="evidence" value="ECO:0007669"/>
    <property type="project" value="InterPro"/>
</dbReference>
<dbReference type="Proteomes" id="UP000194136">
    <property type="component" value="Chromosome 2"/>
</dbReference>
<dbReference type="Gene3D" id="3.40.50.1820">
    <property type="entry name" value="alpha/beta hydrolase"/>
    <property type="match status" value="1"/>
</dbReference>